<keyword evidence="3" id="KW-1185">Reference proteome</keyword>
<reference evidence="2 3" key="1">
    <citation type="submission" date="2011-11" db="EMBL/GenBank/DDBJ databases">
        <title>Whole genome shotgun sequence of Gordonia araii NBRC 100433.</title>
        <authorList>
            <person name="Yoshida Y."/>
            <person name="Hosoyama A."/>
            <person name="Tsuchikane K."/>
            <person name="Katsumata H."/>
            <person name="Yamazaki S."/>
            <person name="Fujita N."/>
        </authorList>
    </citation>
    <scope>NUCLEOTIDE SEQUENCE [LARGE SCALE GENOMIC DNA]</scope>
    <source>
        <strain evidence="2 3">NBRC 100433</strain>
    </source>
</reference>
<evidence type="ECO:0000313" key="2">
    <source>
        <dbReference type="EMBL" id="GAB09588.1"/>
    </source>
</evidence>
<feature type="transmembrane region" description="Helical" evidence="1">
    <location>
        <begin position="12"/>
        <end position="32"/>
    </location>
</feature>
<name>G7H127_9ACTN</name>
<dbReference type="OrthoDB" id="4571237at2"/>
<dbReference type="RefSeq" id="WP_007321663.1">
    <property type="nucleotide sequence ID" value="NZ_BAEE01000043.1"/>
</dbReference>
<keyword evidence="1" id="KW-1133">Transmembrane helix</keyword>
<dbReference type="AlphaFoldDB" id="G7H127"/>
<sequence>MPSSRDQGPPPRNGVGLAALTLGIVAVALVFIPFSTEIVTAAVGIAAVVAGFIGWDRADRGIATNRSDALIGGILGLLASIAALMVYSATNGGG</sequence>
<keyword evidence="1" id="KW-0472">Membrane</keyword>
<evidence type="ECO:0008006" key="4">
    <source>
        <dbReference type="Google" id="ProtNLM"/>
    </source>
</evidence>
<dbReference type="Proteomes" id="UP000035088">
    <property type="component" value="Unassembled WGS sequence"/>
</dbReference>
<evidence type="ECO:0000313" key="3">
    <source>
        <dbReference type="Proteomes" id="UP000035088"/>
    </source>
</evidence>
<comment type="caution">
    <text evidence="2">The sequence shown here is derived from an EMBL/GenBank/DDBJ whole genome shotgun (WGS) entry which is preliminary data.</text>
</comment>
<proteinExistence type="predicted"/>
<keyword evidence="1" id="KW-0812">Transmembrane</keyword>
<protein>
    <recommendedName>
        <fullName evidence="4">DUF4190 domain-containing protein</fullName>
    </recommendedName>
</protein>
<organism evidence="2 3">
    <name type="scientific">Gordonia araii NBRC 100433</name>
    <dbReference type="NCBI Taxonomy" id="1073574"/>
    <lineage>
        <taxon>Bacteria</taxon>
        <taxon>Bacillati</taxon>
        <taxon>Actinomycetota</taxon>
        <taxon>Actinomycetes</taxon>
        <taxon>Mycobacteriales</taxon>
        <taxon>Gordoniaceae</taxon>
        <taxon>Gordonia</taxon>
    </lineage>
</organism>
<dbReference type="EMBL" id="BAEE01000043">
    <property type="protein sequence ID" value="GAB09588.1"/>
    <property type="molecule type" value="Genomic_DNA"/>
</dbReference>
<gene>
    <name evidence="2" type="ORF">GOARA_043_00630</name>
</gene>
<evidence type="ECO:0000256" key="1">
    <source>
        <dbReference type="SAM" id="Phobius"/>
    </source>
</evidence>
<feature type="transmembrane region" description="Helical" evidence="1">
    <location>
        <begin position="67"/>
        <end position="89"/>
    </location>
</feature>
<feature type="transmembrane region" description="Helical" evidence="1">
    <location>
        <begin position="38"/>
        <end position="55"/>
    </location>
</feature>
<accession>G7H127</accession>
<dbReference type="STRING" id="1073574.GOARA_043_00630"/>